<dbReference type="KEGG" id="afy:BW247_14345"/>
<dbReference type="AlphaFoldDB" id="A0A1P8UJX3"/>
<dbReference type="STRING" id="1765967.BW247_14345"/>
<dbReference type="SUPFAM" id="SSF53067">
    <property type="entry name" value="Actin-like ATPase domain"/>
    <property type="match status" value="1"/>
</dbReference>
<dbReference type="RefSeq" id="WP_076837748.1">
    <property type="nucleotide sequence ID" value="NZ_CP019434.1"/>
</dbReference>
<evidence type="ECO:0000256" key="2">
    <source>
        <dbReference type="ARBA" id="ARBA00022777"/>
    </source>
</evidence>
<name>A0A1P8UJX3_9GAMM</name>
<protein>
    <recommendedName>
        <fullName evidence="6">Glucokinase</fullName>
    </recommendedName>
</protein>
<dbReference type="GO" id="GO:0006096">
    <property type="term" value="P:glycolytic process"/>
    <property type="evidence" value="ECO:0007669"/>
    <property type="project" value="InterPro"/>
</dbReference>
<dbReference type="CDD" id="cd24008">
    <property type="entry name" value="ASKHA_NBD_GLK"/>
    <property type="match status" value="1"/>
</dbReference>
<dbReference type="Pfam" id="PF02685">
    <property type="entry name" value="Glucokinase"/>
    <property type="match status" value="1"/>
</dbReference>
<dbReference type="GO" id="GO:0004340">
    <property type="term" value="F:glucokinase activity"/>
    <property type="evidence" value="ECO:0007669"/>
    <property type="project" value="InterPro"/>
</dbReference>
<dbReference type="InterPro" id="IPR003836">
    <property type="entry name" value="Glucokinase"/>
</dbReference>
<dbReference type="Proteomes" id="UP000243807">
    <property type="component" value="Chromosome"/>
</dbReference>
<accession>A0A1P8UJX3</accession>
<keyword evidence="5" id="KW-1185">Reference proteome</keyword>
<gene>
    <name evidence="4" type="ORF">BW247_14345</name>
</gene>
<evidence type="ECO:0000313" key="5">
    <source>
        <dbReference type="Proteomes" id="UP000243807"/>
    </source>
</evidence>
<dbReference type="OrthoDB" id="9800595at2"/>
<dbReference type="EMBL" id="CP019434">
    <property type="protein sequence ID" value="APZ44125.1"/>
    <property type="molecule type" value="Genomic_DNA"/>
</dbReference>
<dbReference type="PANTHER" id="PTHR47363:SF1">
    <property type="entry name" value="GLUCOKINASE"/>
    <property type="match status" value="1"/>
</dbReference>
<dbReference type="InterPro" id="IPR043129">
    <property type="entry name" value="ATPase_NBD"/>
</dbReference>
<comment type="similarity">
    <text evidence="3">Belongs to the bacterial glucokinase family.</text>
</comment>
<sequence>MHLIAGDIGGTKTLLALARTQGSATEIIAQQRFDSAAHHGIEPMLRELLDRAQATHSVINAACFAIAGPVEGDMPDQHARLTNLPWRLDSTAIATALDGARVRLLNDLAGIAHAIDVLPDDQRVVLQAGHLSAHGQRLVAAPGTGFNSALICPGAGPLRILPAESGHAAFSPANSRQLELMRHVSTREGRCTREHLLAGPALPRLLDFVATEAGHPPADALQTAMHAGDPSAAIGQAALAGTDPLAVATLQLYAELLAGQIADLALAALPAGGVYLAGGVPAKVLPFLQAPGFTTALHDRPPMSHLLEALHIEVVLDEQVGLRGALEAARQLASEPEPHESSTP</sequence>
<reference evidence="4 5" key="1">
    <citation type="submission" date="2017-01" db="EMBL/GenBank/DDBJ databases">
        <title>Draft sequence of Acidihalobacter ferrooxidans strain DSM 14175 (strain V8).</title>
        <authorList>
            <person name="Khaleque H.N."/>
            <person name="Ramsay J.P."/>
            <person name="Murphy R.J.T."/>
            <person name="Kaksonen A.H."/>
            <person name="Boxall N.J."/>
            <person name="Watkin E.L.J."/>
        </authorList>
    </citation>
    <scope>NUCLEOTIDE SEQUENCE [LARGE SCALE GENOMIC DNA]</scope>
    <source>
        <strain evidence="4 5">V8</strain>
    </source>
</reference>
<evidence type="ECO:0000256" key="3">
    <source>
        <dbReference type="RuleBase" id="RU004046"/>
    </source>
</evidence>
<keyword evidence="2" id="KW-0418">Kinase</keyword>
<keyword evidence="1" id="KW-0808">Transferase</keyword>
<organism evidence="4 5">
    <name type="scientific">Acidihalobacter ferrooxydans</name>
    <dbReference type="NCBI Taxonomy" id="1765967"/>
    <lineage>
        <taxon>Bacteria</taxon>
        <taxon>Pseudomonadati</taxon>
        <taxon>Pseudomonadota</taxon>
        <taxon>Gammaproteobacteria</taxon>
        <taxon>Chromatiales</taxon>
        <taxon>Ectothiorhodospiraceae</taxon>
        <taxon>Acidihalobacter</taxon>
    </lineage>
</organism>
<proteinExistence type="inferred from homology"/>
<dbReference type="GO" id="GO:0005536">
    <property type="term" value="F:D-glucose binding"/>
    <property type="evidence" value="ECO:0007669"/>
    <property type="project" value="InterPro"/>
</dbReference>
<dbReference type="Gene3D" id="3.30.420.40">
    <property type="match status" value="1"/>
</dbReference>
<dbReference type="PANTHER" id="PTHR47363">
    <property type="entry name" value="GLUCOKINASE"/>
    <property type="match status" value="1"/>
</dbReference>
<evidence type="ECO:0000313" key="4">
    <source>
        <dbReference type="EMBL" id="APZ44125.1"/>
    </source>
</evidence>
<dbReference type="Gene3D" id="3.40.367.20">
    <property type="match status" value="1"/>
</dbReference>
<dbReference type="GO" id="GO:0005524">
    <property type="term" value="F:ATP binding"/>
    <property type="evidence" value="ECO:0007669"/>
    <property type="project" value="InterPro"/>
</dbReference>
<evidence type="ECO:0000256" key="1">
    <source>
        <dbReference type="ARBA" id="ARBA00022679"/>
    </source>
</evidence>
<evidence type="ECO:0008006" key="6">
    <source>
        <dbReference type="Google" id="ProtNLM"/>
    </source>
</evidence>